<evidence type="ECO:0000256" key="2">
    <source>
        <dbReference type="RuleBase" id="RU362119"/>
    </source>
</evidence>
<dbReference type="OrthoDB" id="9793179at2"/>
<dbReference type="GO" id="GO:0030288">
    <property type="term" value="C:outer membrane-bounded periplasmic space"/>
    <property type="evidence" value="ECO:0007669"/>
    <property type="project" value="TreeGrafter"/>
</dbReference>
<keyword evidence="6" id="KW-1185">Reference proteome</keyword>
<organism evidence="5 6">
    <name type="scientific">Paenibacillus antri</name>
    <dbReference type="NCBI Taxonomy" id="2582848"/>
    <lineage>
        <taxon>Bacteria</taxon>
        <taxon>Bacillati</taxon>
        <taxon>Bacillota</taxon>
        <taxon>Bacilli</taxon>
        <taxon>Bacillales</taxon>
        <taxon>Paenibacillaceae</taxon>
        <taxon>Paenibacillus</taxon>
    </lineage>
</organism>
<gene>
    <name evidence="5" type="ORF">FE782_16925</name>
</gene>
<keyword evidence="2" id="KW-0547">Nucleotide-binding</keyword>
<evidence type="ECO:0000313" key="6">
    <source>
        <dbReference type="Proteomes" id="UP000309676"/>
    </source>
</evidence>
<proteinExistence type="inferred from homology"/>
<name>A0A5R9G3X0_9BACL</name>
<comment type="similarity">
    <text evidence="2">Belongs to the 5'-nucleotidase family.</text>
</comment>
<accession>A0A5R9G3X0</accession>
<reference evidence="5 6" key="1">
    <citation type="submission" date="2019-05" db="EMBL/GenBank/DDBJ databases">
        <authorList>
            <person name="Narsing Rao M.P."/>
            <person name="Li W.J."/>
        </authorList>
    </citation>
    <scope>NUCLEOTIDE SEQUENCE [LARGE SCALE GENOMIC DNA]</scope>
    <source>
        <strain evidence="5 6">SYSU_K30003</strain>
    </source>
</reference>
<evidence type="ECO:0000313" key="5">
    <source>
        <dbReference type="EMBL" id="TLS51072.1"/>
    </source>
</evidence>
<dbReference type="SUPFAM" id="SSF56300">
    <property type="entry name" value="Metallo-dependent phosphatases"/>
    <property type="match status" value="1"/>
</dbReference>
<protein>
    <submittedName>
        <fullName evidence="5">Bifunctional metallophosphatase/5'-nucleotidase</fullName>
    </submittedName>
</protein>
<dbReference type="Gene3D" id="3.60.21.10">
    <property type="match status" value="1"/>
</dbReference>
<dbReference type="CDD" id="cd00845">
    <property type="entry name" value="MPP_UshA_N_like"/>
    <property type="match status" value="1"/>
</dbReference>
<dbReference type="Gene3D" id="3.90.780.10">
    <property type="entry name" value="5'-Nucleotidase, C-terminal domain"/>
    <property type="match status" value="1"/>
</dbReference>
<dbReference type="Proteomes" id="UP000309676">
    <property type="component" value="Unassembled WGS sequence"/>
</dbReference>
<evidence type="ECO:0000259" key="4">
    <source>
        <dbReference type="Pfam" id="PF02872"/>
    </source>
</evidence>
<dbReference type="Pfam" id="PF00149">
    <property type="entry name" value="Metallophos"/>
    <property type="match status" value="1"/>
</dbReference>
<dbReference type="InterPro" id="IPR008334">
    <property type="entry name" value="5'-Nucleotdase_C"/>
</dbReference>
<evidence type="ECO:0000256" key="1">
    <source>
        <dbReference type="ARBA" id="ARBA00022729"/>
    </source>
</evidence>
<feature type="domain" description="5'-Nucleotidase C-terminal" evidence="4">
    <location>
        <begin position="290"/>
        <end position="430"/>
    </location>
</feature>
<dbReference type="PRINTS" id="PR01607">
    <property type="entry name" value="APYRASEFAMLY"/>
</dbReference>
<dbReference type="RefSeq" id="WP_138195424.1">
    <property type="nucleotide sequence ID" value="NZ_VCIW01000011.1"/>
</dbReference>
<dbReference type="GO" id="GO:0008253">
    <property type="term" value="F:5'-nucleotidase activity"/>
    <property type="evidence" value="ECO:0007669"/>
    <property type="project" value="TreeGrafter"/>
</dbReference>
<dbReference type="Pfam" id="PF02872">
    <property type="entry name" value="5_nucleotid_C"/>
    <property type="match status" value="1"/>
</dbReference>
<dbReference type="InterPro" id="IPR036907">
    <property type="entry name" value="5'-Nucleotdase_C_sf"/>
</dbReference>
<feature type="domain" description="Calcineurin-like phosphoesterase" evidence="3">
    <location>
        <begin position="8"/>
        <end position="208"/>
    </location>
</feature>
<dbReference type="PANTHER" id="PTHR11575">
    <property type="entry name" value="5'-NUCLEOTIDASE-RELATED"/>
    <property type="match status" value="1"/>
</dbReference>
<dbReference type="AlphaFoldDB" id="A0A5R9G3X0"/>
<dbReference type="GO" id="GO:0009166">
    <property type="term" value="P:nucleotide catabolic process"/>
    <property type="evidence" value="ECO:0007669"/>
    <property type="project" value="InterPro"/>
</dbReference>
<dbReference type="EMBL" id="VCIW01000011">
    <property type="protein sequence ID" value="TLS51072.1"/>
    <property type="molecule type" value="Genomic_DNA"/>
</dbReference>
<dbReference type="InterPro" id="IPR006179">
    <property type="entry name" value="5_nucleotidase/apyrase"/>
</dbReference>
<comment type="caution">
    <text evidence="5">The sequence shown here is derived from an EMBL/GenBank/DDBJ whole genome shotgun (WGS) entry which is preliminary data.</text>
</comment>
<dbReference type="GO" id="GO:0000166">
    <property type="term" value="F:nucleotide binding"/>
    <property type="evidence" value="ECO:0007669"/>
    <property type="project" value="UniProtKB-KW"/>
</dbReference>
<dbReference type="PANTHER" id="PTHR11575:SF23">
    <property type="entry name" value="5-NUCLEOTIDASE FAMILY PROTEIN"/>
    <property type="match status" value="1"/>
</dbReference>
<keyword evidence="1" id="KW-0732">Signal</keyword>
<dbReference type="InterPro" id="IPR029052">
    <property type="entry name" value="Metallo-depent_PP-like"/>
</dbReference>
<sequence length="485" mass="52720">MTGRIEFVILHTNDLHSSFEAMPRIRSFFEAYQREQPPERLLRFDIGDHMDRVHAETEGTMGAANIDVMNATGYDAAVPGNNEGLTLSAADLEALYGRQAAFPTLVANLRPSEGASPASWIRPRLVIEREGIRIGLFGLTAAFAPFYRELGWDALDPFAAAEEQVALLRGEDRADVVIALSHLGIAHDRRLAETVSGIDLVLGGHTHHVIEALERVGGAYIGAAGKFGSHVGVVRLTVDRATRRVVGCEGGAVELPAEPADEGIGRLIDRHRAEARAALDRVVARLPRSLPADADRESPLGNLLAMALRRFCGADIGIVNAGQLLAGLEAGPVTAAALHAILPSPINPCSMLLRGDALRQAIEESMDAERRSYSFRGFGFRGKVLGALCLDGVKVVTSAGATGRDRRIENIFTGGEPLDDERWYRVATIDMFTFRIGYESLARGERIVYRLPEFLRDLLGETLASPGLEGRISEAFEPRYLDARQ</sequence>
<dbReference type="SUPFAM" id="SSF55816">
    <property type="entry name" value="5'-nucleotidase (syn. UDP-sugar hydrolase), C-terminal domain"/>
    <property type="match status" value="1"/>
</dbReference>
<evidence type="ECO:0000259" key="3">
    <source>
        <dbReference type="Pfam" id="PF00149"/>
    </source>
</evidence>
<dbReference type="InterPro" id="IPR004843">
    <property type="entry name" value="Calcineurin-like_PHP"/>
</dbReference>
<keyword evidence="2" id="KW-0378">Hydrolase</keyword>
<dbReference type="GO" id="GO:0008768">
    <property type="term" value="F:UDP-sugar diphosphatase activity"/>
    <property type="evidence" value="ECO:0007669"/>
    <property type="project" value="TreeGrafter"/>
</dbReference>